<feature type="compositionally biased region" description="Polar residues" evidence="1">
    <location>
        <begin position="603"/>
        <end position="625"/>
    </location>
</feature>
<feature type="compositionally biased region" description="Polar residues" evidence="1">
    <location>
        <begin position="17"/>
        <end position="40"/>
    </location>
</feature>
<feature type="compositionally biased region" description="Basic and acidic residues" evidence="1">
    <location>
        <begin position="477"/>
        <end position="489"/>
    </location>
</feature>
<dbReference type="InterPro" id="IPR025118">
    <property type="entry name" value="DUF4045"/>
</dbReference>
<dbReference type="GO" id="GO:0005546">
    <property type="term" value="F:phosphatidylinositol-4,5-bisphosphate binding"/>
    <property type="evidence" value="ECO:0007669"/>
    <property type="project" value="TreeGrafter"/>
</dbReference>
<feature type="compositionally biased region" description="Polar residues" evidence="1">
    <location>
        <begin position="965"/>
        <end position="975"/>
    </location>
</feature>
<dbReference type="GO" id="GO:0005737">
    <property type="term" value="C:cytoplasm"/>
    <property type="evidence" value="ECO:0007669"/>
    <property type="project" value="TreeGrafter"/>
</dbReference>
<feature type="compositionally biased region" description="Basic and acidic residues" evidence="1">
    <location>
        <begin position="586"/>
        <end position="602"/>
    </location>
</feature>
<dbReference type="InterPro" id="IPR057226">
    <property type="entry name" value="DUF7904"/>
</dbReference>
<evidence type="ECO:0000313" key="4">
    <source>
        <dbReference type="EMBL" id="KYK60219.1"/>
    </source>
</evidence>
<feature type="domain" description="DUF7904" evidence="3">
    <location>
        <begin position="1022"/>
        <end position="1121"/>
    </location>
</feature>
<feature type="region of interest" description="Disordered" evidence="1">
    <location>
        <begin position="1"/>
        <end position="76"/>
    </location>
</feature>
<dbReference type="Pfam" id="PF13254">
    <property type="entry name" value="DUF4045"/>
    <property type="match status" value="1"/>
</dbReference>
<evidence type="ECO:0000259" key="2">
    <source>
        <dbReference type="Pfam" id="PF13254"/>
    </source>
</evidence>
<dbReference type="GO" id="GO:0015629">
    <property type="term" value="C:actin cytoskeleton"/>
    <property type="evidence" value="ECO:0007669"/>
    <property type="project" value="TreeGrafter"/>
</dbReference>
<feature type="compositionally biased region" description="Polar residues" evidence="1">
    <location>
        <begin position="659"/>
        <end position="674"/>
    </location>
</feature>
<dbReference type="Proteomes" id="UP000076580">
    <property type="component" value="Chromosome 01"/>
</dbReference>
<feature type="compositionally biased region" description="Low complexity" evidence="1">
    <location>
        <begin position="356"/>
        <end position="367"/>
    </location>
</feature>
<feature type="compositionally biased region" description="Basic and acidic residues" evidence="1">
    <location>
        <begin position="825"/>
        <end position="849"/>
    </location>
</feature>
<gene>
    <name evidence="4" type="ORF">DCS_01356</name>
</gene>
<protein>
    <submittedName>
        <fullName evidence="4">ADP-ribosylation factor</fullName>
    </submittedName>
</protein>
<sequence length="1396" mass="150388">MALSSPYKENDDPADASSPTRQSASTSPIRSSTLSWQQRRPNSRGGSRPLSIVAAQNATQKSLAGTQEPASATEHAFSREQIAHALGTKDTSFFRQTADRGLSSAAYRRNQVEDDDRLDMGSLKAQLPGMSAETAEERPASHSEISAPLQGSLDSPISLHPPRQQEPIAERYLADQTMTSPTGRSSPVRAASPTKGMGGFVQSAMMKRSDSVKRWSVTSPPGLTRADSVASHGVHDRGASSKPGSRPQSMIRAGPKTPTSSRPTSQHGFQEAVSEAASRRSTKDLSLDTERAVKQDDGASLPTSPTKTMDPRRWSPTKSSWLESALNRPESPKLPAKANQSQPAWRSELHKKADRSGSSTESSRPSSAMHKHQVSIDGLMRQSPLGEVAKPNTTGLGGIYSPPPHANRPAFGHVSKASMSEIAPKQEVEDPKENPKPATETPSADKKSPARGPPVRKAKSETPAKIDFRANLKPRAIPRDESKASEPEFKNVFGNLRRTKTQNYVAPDELKNNILRGKAALNVTDGPKKSERKDEFKEAILKKREDFKKAQAEGKGVTRGSTATSEKPVPEGLTKRAELGSGVVGSKKDAATRDKPKDEARKPSSTKPTPGTKRISSQSAFTPRSPNAAGPPSKSPGLDKPSRGLPETGPAKPVVGDQVSPTLQKGSSASSRPQQGREAGGGKPSDQFNSALAGMLARGPPPMAANGGRTSDESALRRTSDASDVAEAGTPGPQLTHMTKSRARGPRRKAPTKSSSTSKPGIRAGSNPSTELISDSVLKPDAGSEKRTLSTMSRPAPLSLPKPAAPEVTENLGHVQTPTSALAAKTHEKTAEPTSAKEPEIKRVSKLCDDTQAVRMKPDSPKSPLRLTHQRTGSMSPTKLSERPLPSPSLSPTKTDRDSLPSMKDAPRSPRSPRSPRPGASMTSHQQRPKPSLDESQPEPASPRKQPRAVVRPLSGISAGGLMSPTISSPLRSPTKQAGELSMLLTNFFGSDRPKAHTKVDTAEILMHRPSATAKIMSTGFQMFQISEDGKKIPVSAQNERVLFEKEMYLCAHNFVNASGKNMIEVYFWVGDEVSDVMAENAQPFVDREAKALGGRLVTLRQGKEPAEFIQALGGVIIVRRGSSNKYDSLAPNMLCGRSYLGQVAFDEVDFTPSSLCAGFAYLITKSGNCSLWKGKGSDVAEVSCARLVGMDLTLTGELAEHEDGSEPESFWKLFDNGGSKPHSADHWRLKPTYDKYRCRLFCSDANARQQVRLGFHHALRRCHSQPLLTSGSQIFEISPFGQADLSSSSIFVLDAFFEMYIVVGAHANSQYTSFRIALDFAQEYSILAAGMEDRPFVPVSTVVLEGVPRDLKRVFRKWDDACSPTIMNPAAAQGLKRGRSLKVVTLNLALQVLSQ</sequence>
<feature type="compositionally biased region" description="Polar residues" evidence="1">
    <location>
        <begin position="54"/>
        <end position="70"/>
    </location>
</feature>
<feature type="compositionally biased region" description="Basic and acidic residues" evidence="1">
    <location>
        <begin position="458"/>
        <end position="470"/>
    </location>
</feature>
<evidence type="ECO:0000259" key="3">
    <source>
        <dbReference type="Pfam" id="PF25480"/>
    </source>
</evidence>
<dbReference type="SUPFAM" id="SSF55753">
    <property type="entry name" value="Actin depolymerizing proteins"/>
    <property type="match status" value="3"/>
</dbReference>
<feature type="compositionally biased region" description="Polar residues" evidence="1">
    <location>
        <begin position="870"/>
        <end position="879"/>
    </location>
</feature>
<dbReference type="GO" id="GO:0051016">
    <property type="term" value="P:barbed-end actin filament capping"/>
    <property type="evidence" value="ECO:0007669"/>
    <property type="project" value="TreeGrafter"/>
</dbReference>
<feature type="compositionally biased region" description="Basic and acidic residues" evidence="1">
    <location>
        <begin position="424"/>
        <end position="435"/>
    </location>
</feature>
<proteinExistence type="predicted"/>
<dbReference type="GeneID" id="63713999"/>
<feature type="compositionally biased region" description="Basic and acidic residues" evidence="1">
    <location>
        <begin position="277"/>
        <end position="297"/>
    </location>
</feature>
<dbReference type="InParanoid" id="A0A151GSX4"/>
<feature type="compositionally biased region" description="Polar residues" evidence="1">
    <location>
        <begin position="176"/>
        <end position="185"/>
    </location>
</feature>
<dbReference type="PANTHER" id="PTHR11977">
    <property type="entry name" value="VILLIN"/>
    <property type="match status" value="1"/>
</dbReference>
<reference evidence="4 5" key="1">
    <citation type="journal article" date="2016" name="Sci. Rep.">
        <title>Insights into Adaptations to a Near-Obligate Nematode Endoparasitic Lifestyle from the Finished Genome of Drechmeria coniospora.</title>
        <authorList>
            <person name="Zhang L."/>
            <person name="Zhou Z."/>
            <person name="Guo Q."/>
            <person name="Fokkens L."/>
            <person name="Miskei M."/>
            <person name="Pocsi I."/>
            <person name="Zhang W."/>
            <person name="Chen M."/>
            <person name="Wang L."/>
            <person name="Sun Y."/>
            <person name="Donzelli B.G."/>
            <person name="Gibson D.M."/>
            <person name="Nelson D.R."/>
            <person name="Luo J.G."/>
            <person name="Rep M."/>
            <person name="Liu H."/>
            <person name="Yang S."/>
            <person name="Wang J."/>
            <person name="Krasnoff S.B."/>
            <person name="Xu Y."/>
            <person name="Molnar I."/>
            <person name="Lin M."/>
        </authorList>
    </citation>
    <scope>NUCLEOTIDE SEQUENCE [LARGE SCALE GENOMIC DNA]</scope>
    <source>
        <strain evidence="4 5">ARSEF 6962</strain>
    </source>
</reference>
<feature type="compositionally biased region" description="Basic and acidic residues" evidence="1">
    <location>
        <begin position="710"/>
        <end position="721"/>
    </location>
</feature>
<feature type="region of interest" description="Disordered" evidence="1">
    <location>
        <begin position="99"/>
        <end position="494"/>
    </location>
</feature>
<feature type="region of interest" description="Disordered" evidence="1">
    <location>
        <begin position="545"/>
        <end position="951"/>
    </location>
</feature>
<organism evidence="4 5">
    <name type="scientific">Drechmeria coniospora</name>
    <name type="common">Nematophagous fungus</name>
    <name type="synonym">Meria coniospora</name>
    <dbReference type="NCBI Taxonomy" id="98403"/>
    <lineage>
        <taxon>Eukaryota</taxon>
        <taxon>Fungi</taxon>
        <taxon>Dikarya</taxon>
        <taxon>Ascomycota</taxon>
        <taxon>Pezizomycotina</taxon>
        <taxon>Sordariomycetes</taxon>
        <taxon>Hypocreomycetidae</taxon>
        <taxon>Hypocreales</taxon>
        <taxon>Ophiocordycipitaceae</taxon>
        <taxon>Drechmeria</taxon>
    </lineage>
</organism>
<name>A0A151GSX4_DRECN</name>
<evidence type="ECO:0000256" key="1">
    <source>
        <dbReference type="SAM" id="MobiDB-lite"/>
    </source>
</evidence>
<dbReference type="PANTHER" id="PTHR11977:SF133">
    <property type="entry name" value="DUF4045 DOMAIN-CONTAINING PROTEIN"/>
    <property type="match status" value="1"/>
</dbReference>
<feature type="region of interest" description="Disordered" evidence="1">
    <location>
        <begin position="956"/>
        <end position="975"/>
    </location>
</feature>
<dbReference type="InterPro" id="IPR029006">
    <property type="entry name" value="ADF-H/Gelsolin-like_dom_sf"/>
</dbReference>
<keyword evidence="5" id="KW-1185">Reference proteome</keyword>
<feature type="compositionally biased region" description="Polar residues" evidence="1">
    <location>
        <begin position="257"/>
        <end position="268"/>
    </location>
</feature>
<evidence type="ECO:0000313" key="5">
    <source>
        <dbReference type="Proteomes" id="UP000076580"/>
    </source>
</evidence>
<dbReference type="EMBL" id="LAYC01000001">
    <property type="protein sequence ID" value="KYK60219.1"/>
    <property type="molecule type" value="Genomic_DNA"/>
</dbReference>
<dbReference type="Gene3D" id="3.40.20.10">
    <property type="entry name" value="Severin"/>
    <property type="match status" value="3"/>
</dbReference>
<dbReference type="Pfam" id="PF25480">
    <property type="entry name" value="DUF7904"/>
    <property type="match status" value="1"/>
</dbReference>
<dbReference type="GO" id="GO:0051015">
    <property type="term" value="F:actin filament binding"/>
    <property type="evidence" value="ECO:0007669"/>
    <property type="project" value="InterPro"/>
</dbReference>
<dbReference type="STRING" id="98403.A0A151GSX4"/>
<dbReference type="GO" id="GO:0008154">
    <property type="term" value="P:actin polymerization or depolymerization"/>
    <property type="evidence" value="ECO:0007669"/>
    <property type="project" value="TreeGrafter"/>
</dbReference>
<feature type="domain" description="DUF4045" evidence="2">
    <location>
        <begin position="7"/>
        <end position="547"/>
    </location>
</feature>
<dbReference type="SMART" id="SM00262">
    <property type="entry name" value="GEL"/>
    <property type="match status" value="2"/>
</dbReference>
<comment type="caution">
    <text evidence="4">The sequence shown here is derived from an EMBL/GenBank/DDBJ whole genome shotgun (WGS) entry which is preliminary data.</text>
</comment>
<feature type="compositionally biased region" description="Basic residues" evidence="1">
    <location>
        <begin position="739"/>
        <end position="751"/>
    </location>
</feature>
<accession>A0A151GSX4</accession>
<dbReference type="GO" id="GO:0051014">
    <property type="term" value="P:actin filament severing"/>
    <property type="evidence" value="ECO:0007669"/>
    <property type="project" value="TreeGrafter"/>
</dbReference>
<dbReference type="RefSeq" id="XP_040659571.1">
    <property type="nucleotide sequence ID" value="XM_040798688.1"/>
</dbReference>
<dbReference type="InterPro" id="IPR007122">
    <property type="entry name" value="Villin/Gelsolin"/>
</dbReference>